<evidence type="ECO:0000256" key="4">
    <source>
        <dbReference type="ARBA" id="ARBA00022989"/>
    </source>
</evidence>
<name>A0A448YRP6_BRENA</name>
<feature type="transmembrane region" description="Helical" evidence="7">
    <location>
        <begin position="147"/>
        <end position="167"/>
    </location>
</feature>
<comment type="similarity">
    <text evidence="6">Belongs to the major facilitator superfamily. Allantoate permease family.</text>
</comment>
<feature type="domain" description="Major facilitator superfamily (MFS) profile" evidence="8">
    <location>
        <begin position="70"/>
        <end position="492"/>
    </location>
</feature>
<feature type="transmembrane region" description="Helical" evidence="7">
    <location>
        <begin position="468"/>
        <end position="486"/>
    </location>
</feature>
<keyword evidence="4 7" id="KW-1133">Transmembrane helix</keyword>
<evidence type="ECO:0000256" key="1">
    <source>
        <dbReference type="ARBA" id="ARBA00004141"/>
    </source>
</evidence>
<feature type="transmembrane region" description="Helical" evidence="7">
    <location>
        <begin position="112"/>
        <end position="135"/>
    </location>
</feature>
<dbReference type="InterPro" id="IPR020846">
    <property type="entry name" value="MFS_dom"/>
</dbReference>
<organism evidence="9 10">
    <name type="scientific">Brettanomyces naardenensis</name>
    <name type="common">Yeast</name>
    <dbReference type="NCBI Taxonomy" id="13370"/>
    <lineage>
        <taxon>Eukaryota</taxon>
        <taxon>Fungi</taxon>
        <taxon>Dikarya</taxon>
        <taxon>Ascomycota</taxon>
        <taxon>Saccharomycotina</taxon>
        <taxon>Pichiomycetes</taxon>
        <taxon>Pichiales</taxon>
        <taxon>Pichiaceae</taxon>
        <taxon>Brettanomyces</taxon>
    </lineage>
</organism>
<feature type="transmembrane region" description="Helical" evidence="7">
    <location>
        <begin position="404"/>
        <end position="424"/>
    </location>
</feature>
<evidence type="ECO:0000256" key="6">
    <source>
        <dbReference type="ARBA" id="ARBA00037968"/>
    </source>
</evidence>
<dbReference type="Gene3D" id="1.20.1250.20">
    <property type="entry name" value="MFS general substrate transporter like domains"/>
    <property type="match status" value="2"/>
</dbReference>
<dbReference type="SUPFAM" id="SSF103473">
    <property type="entry name" value="MFS general substrate transporter"/>
    <property type="match status" value="1"/>
</dbReference>
<accession>A0A448YRP6</accession>
<dbReference type="GO" id="GO:0022857">
    <property type="term" value="F:transmembrane transporter activity"/>
    <property type="evidence" value="ECO:0007669"/>
    <property type="project" value="InterPro"/>
</dbReference>
<keyword evidence="3 7" id="KW-0812">Transmembrane</keyword>
<dbReference type="AlphaFoldDB" id="A0A448YRP6"/>
<proteinExistence type="inferred from homology"/>
<reference evidence="9 10" key="1">
    <citation type="submission" date="2018-12" db="EMBL/GenBank/DDBJ databases">
        <authorList>
            <person name="Tiukova I."/>
            <person name="Dainat J."/>
        </authorList>
    </citation>
    <scope>NUCLEOTIDE SEQUENCE [LARGE SCALE GENOMIC DNA]</scope>
</reference>
<evidence type="ECO:0000256" key="5">
    <source>
        <dbReference type="ARBA" id="ARBA00023136"/>
    </source>
</evidence>
<feature type="transmembrane region" description="Helical" evidence="7">
    <location>
        <begin position="205"/>
        <end position="224"/>
    </location>
</feature>
<comment type="subcellular location">
    <subcellularLocation>
        <location evidence="1">Membrane</location>
        <topology evidence="1">Multi-pass membrane protein</topology>
    </subcellularLocation>
</comment>
<evidence type="ECO:0000256" key="2">
    <source>
        <dbReference type="ARBA" id="ARBA00022448"/>
    </source>
</evidence>
<dbReference type="InterPro" id="IPR011701">
    <property type="entry name" value="MFS"/>
</dbReference>
<dbReference type="PANTHER" id="PTHR43791">
    <property type="entry name" value="PERMEASE-RELATED"/>
    <property type="match status" value="1"/>
</dbReference>
<dbReference type="PANTHER" id="PTHR43791:SF1">
    <property type="entry name" value="ALLANTOATE PERMEASE"/>
    <property type="match status" value="1"/>
</dbReference>
<feature type="transmembrane region" description="Helical" evidence="7">
    <location>
        <begin position="304"/>
        <end position="323"/>
    </location>
</feature>
<dbReference type="Proteomes" id="UP000290900">
    <property type="component" value="Unassembled WGS sequence"/>
</dbReference>
<dbReference type="InterPro" id="IPR036259">
    <property type="entry name" value="MFS_trans_sf"/>
</dbReference>
<feature type="transmembrane region" description="Helical" evidence="7">
    <location>
        <begin position="431"/>
        <end position="448"/>
    </location>
</feature>
<feature type="transmembrane region" description="Helical" evidence="7">
    <location>
        <begin position="236"/>
        <end position="256"/>
    </location>
</feature>
<evidence type="ECO:0000256" key="3">
    <source>
        <dbReference type="ARBA" id="ARBA00022692"/>
    </source>
</evidence>
<evidence type="ECO:0000313" key="9">
    <source>
        <dbReference type="EMBL" id="VEU23576.1"/>
    </source>
</evidence>
<evidence type="ECO:0000259" key="8">
    <source>
        <dbReference type="PROSITE" id="PS50850"/>
    </source>
</evidence>
<dbReference type="Pfam" id="PF07690">
    <property type="entry name" value="MFS_1"/>
    <property type="match status" value="1"/>
</dbReference>
<sequence>MSLNSNEEDEKKTPIHVEINELDPVLSTVISLDNKEIKIHAKDADDAMQFIDDIRDLEIDPAYEKKLLRKIDWMLMPIIIALMSCQLMDKTTNSYAAIMGMRADLNMLTGDVYNWVGSAFYFGYMVFEFPSNILLQRFPLSKTLSTAVMIWGVVLMCHAACHSAAPFLVCRVILGAFEGFMNPSYIILTGMWWRKKEQYMRTCVWWGFQGFGTLLGAGIAYGLAKNRVGDYSFASWRLLYIITGIITILLGVISFFHMPDSPAKAWFLNDKEKKYCLERSRENQQGFGNHKFKKSQFIESFKDPTVYIFFVYGLSYAIPNGGFNNFGSILLNGDFGFSTLDALLMNMPGGAIDIVFPMTIAYINYKFLKNRRLVSCTIVNTIVVVGMCLLNFTSPRGSRLAGYLSFYLATAVSAGVCSIISSNIAGYTKKATVNTIFLVGYCAGNIIGPQTFQAKQAPGYVGAKAAMLASFIVGTLCLISLFIIYVRRNKAKDAKRAALGDKYSIPDNVAFADLTDLENPEFRYSL</sequence>
<dbReference type="GO" id="GO:0016020">
    <property type="term" value="C:membrane"/>
    <property type="evidence" value="ECO:0007669"/>
    <property type="project" value="UniProtKB-SubCell"/>
</dbReference>
<evidence type="ECO:0000313" key="10">
    <source>
        <dbReference type="Proteomes" id="UP000290900"/>
    </source>
</evidence>
<keyword evidence="5 7" id="KW-0472">Membrane</keyword>
<dbReference type="InParanoid" id="A0A448YRP6"/>
<feature type="transmembrane region" description="Helical" evidence="7">
    <location>
        <begin position="372"/>
        <end position="392"/>
    </location>
</feature>
<dbReference type="STRING" id="13370.A0A448YRP6"/>
<feature type="transmembrane region" description="Helical" evidence="7">
    <location>
        <begin position="343"/>
        <end position="365"/>
    </location>
</feature>
<gene>
    <name evidence="9" type="ORF">BRENAR_LOCUS4306</name>
</gene>
<dbReference type="EMBL" id="CAACVR010000045">
    <property type="protein sequence ID" value="VEU23576.1"/>
    <property type="molecule type" value="Genomic_DNA"/>
</dbReference>
<dbReference type="FunFam" id="1.20.1250.20:FF:000064">
    <property type="entry name" value="MFS allantoate transporter"/>
    <property type="match status" value="1"/>
</dbReference>
<keyword evidence="2" id="KW-0813">Transport</keyword>
<dbReference type="OrthoDB" id="6730379at2759"/>
<dbReference type="PROSITE" id="PS50850">
    <property type="entry name" value="MFS"/>
    <property type="match status" value="1"/>
</dbReference>
<protein>
    <submittedName>
        <fullName evidence="9">DEKNAAC104514</fullName>
    </submittedName>
</protein>
<evidence type="ECO:0000256" key="7">
    <source>
        <dbReference type="SAM" id="Phobius"/>
    </source>
</evidence>
<keyword evidence="10" id="KW-1185">Reference proteome</keyword>